<dbReference type="Proteomes" id="UP000789525">
    <property type="component" value="Unassembled WGS sequence"/>
</dbReference>
<name>A0ACA9KRD5_9GLOM</name>
<accession>A0ACA9KRD5</accession>
<gene>
    <name evidence="1" type="ORF">ACOLOM_LOCUS2277</name>
</gene>
<sequence>MALVNGDRNTEVILFNESLLFELHSHSKTELVIRLWGSSTTGPEGKICEARCDFRGWGGNDHKVEVQLSKDQILIGRLRMNFYLLSKEQPLNNIWAETAAALLIHDIKISNNWKSLEFGTTPNYEIIHYNGDSKFPVCLKVVSPSRSVVNIRYKFGGGSAEANLNIKEQSGGMYWTELRDQGSTNGNVCSILSVFTNKSKRIYC</sequence>
<evidence type="ECO:0000313" key="2">
    <source>
        <dbReference type="Proteomes" id="UP000789525"/>
    </source>
</evidence>
<protein>
    <submittedName>
        <fullName evidence="1">4565_t:CDS:1</fullName>
    </submittedName>
</protein>
<organism evidence="1 2">
    <name type="scientific">Acaulospora colombiana</name>
    <dbReference type="NCBI Taxonomy" id="27376"/>
    <lineage>
        <taxon>Eukaryota</taxon>
        <taxon>Fungi</taxon>
        <taxon>Fungi incertae sedis</taxon>
        <taxon>Mucoromycota</taxon>
        <taxon>Glomeromycotina</taxon>
        <taxon>Glomeromycetes</taxon>
        <taxon>Diversisporales</taxon>
        <taxon>Acaulosporaceae</taxon>
        <taxon>Acaulospora</taxon>
    </lineage>
</organism>
<keyword evidence="2" id="KW-1185">Reference proteome</keyword>
<proteinExistence type="predicted"/>
<dbReference type="EMBL" id="CAJVPT010002855">
    <property type="protein sequence ID" value="CAG8488402.1"/>
    <property type="molecule type" value="Genomic_DNA"/>
</dbReference>
<reference evidence="1" key="1">
    <citation type="submission" date="2021-06" db="EMBL/GenBank/DDBJ databases">
        <authorList>
            <person name="Kallberg Y."/>
            <person name="Tangrot J."/>
            <person name="Rosling A."/>
        </authorList>
    </citation>
    <scope>NUCLEOTIDE SEQUENCE</scope>
    <source>
        <strain evidence="1">CL356</strain>
    </source>
</reference>
<evidence type="ECO:0000313" key="1">
    <source>
        <dbReference type="EMBL" id="CAG8488402.1"/>
    </source>
</evidence>
<comment type="caution">
    <text evidence="1">The sequence shown here is derived from an EMBL/GenBank/DDBJ whole genome shotgun (WGS) entry which is preliminary data.</text>
</comment>